<name>A0A4Y9Z6C0_9AGAM</name>
<sequence>MPSASPTLFSVARSKLQSVHGASSKDNCSLHRWVLLKNSIIRSQPSLAAPSGSKADVNLVYTTDAAEEEEVCMDDEHDSFIYPDAGRFVDSSSDTDLTSSQEQWFDSLLETLGDDSEDDEDSDAHLSVIHVDDDEEFSAFTPPSSPMSSTDDLISPVYHDPPIAVPYPIVYPPFHPPLLRPLELDDALHSPLESSFPPLSVALPYYNADDIDDLPVPDAIEDVSDDESDALSIPSYSRSAASFAESGPSPYPHGRMRLHPLPQVYVDKDDRYYSPFELDPLPFPDDHRTSPHMFNNTYHQEC</sequence>
<accession>A0A4Y9Z6C0</accession>
<evidence type="ECO:0000313" key="2">
    <source>
        <dbReference type="Proteomes" id="UP000298327"/>
    </source>
</evidence>
<comment type="caution">
    <text evidence="1">The sequence shown here is derived from an EMBL/GenBank/DDBJ whole genome shotgun (WGS) entry which is preliminary data.</text>
</comment>
<evidence type="ECO:0000313" key="1">
    <source>
        <dbReference type="EMBL" id="TFY68899.1"/>
    </source>
</evidence>
<dbReference type="EMBL" id="SEOQ01000150">
    <property type="protein sequence ID" value="TFY68899.1"/>
    <property type="molecule type" value="Genomic_DNA"/>
</dbReference>
<reference evidence="1 2" key="1">
    <citation type="submission" date="2019-02" db="EMBL/GenBank/DDBJ databases">
        <title>Genome sequencing of the rare red list fungi Dentipellis fragilis.</title>
        <authorList>
            <person name="Buettner E."/>
            <person name="Kellner H."/>
        </authorList>
    </citation>
    <scope>NUCLEOTIDE SEQUENCE [LARGE SCALE GENOMIC DNA]</scope>
    <source>
        <strain evidence="1 2">DSM 105465</strain>
    </source>
</reference>
<dbReference type="OrthoDB" id="3263748at2759"/>
<proteinExistence type="predicted"/>
<protein>
    <submittedName>
        <fullName evidence="1">Uncharacterized protein</fullName>
    </submittedName>
</protein>
<organism evidence="1 2">
    <name type="scientific">Dentipellis fragilis</name>
    <dbReference type="NCBI Taxonomy" id="205917"/>
    <lineage>
        <taxon>Eukaryota</taxon>
        <taxon>Fungi</taxon>
        <taxon>Dikarya</taxon>
        <taxon>Basidiomycota</taxon>
        <taxon>Agaricomycotina</taxon>
        <taxon>Agaricomycetes</taxon>
        <taxon>Russulales</taxon>
        <taxon>Hericiaceae</taxon>
        <taxon>Dentipellis</taxon>
    </lineage>
</organism>
<dbReference type="AlphaFoldDB" id="A0A4Y9Z6C0"/>
<gene>
    <name evidence="1" type="ORF">EVG20_g3371</name>
</gene>
<keyword evidence="2" id="KW-1185">Reference proteome</keyword>
<dbReference type="Proteomes" id="UP000298327">
    <property type="component" value="Unassembled WGS sequence"/>
</dbReference>